<dbReference type="Pfam" id="PF00326">
    <property type="entry name" value="Peptidase_S9"/>
    <property type="match status" value="1"/>
</dbReference>
<dbReference type="InterPro" id="IPR051543">
    <property type="entry name" value="Serine_Peptidase_S9A"/>
</dbReference>
<keyword evidence="3 6" id="KW-0378">Hydrolase</keyword>
<dbReference type="InterPro" id="IPR001375">
    <property type="entry name" value="Peptidase_S9_cat"/>
</dbReference>
<comment type="caution">
    <text evidence="9">The sequence shown here is derived from an EMBL/GenBank/DDBJ whole genome shotgun (WGS) entry which is preliminary data.</text>
</comment>
<organism evidence="9 10">
    <name type="scientific">Coccomyxa viridis</name>
    <dbReference type="NCBI Taxonomy" id="1274662"/>
    <lineage>
        <taxon>Eukaryota</taxon>
        <taxon>Viridiplantae</taxon>
        <taxon>Chlorophyta</taxon>
        <taxon>core chlorophytes</taxon>
        <taxon>Trebouxiophyceae</taxon>
        <taxon>Trebouxiophyceae incertae sedis</taxon>
        <taxon>Coccomyxaceae</taxon>
        <taxon>Coccomyxa</taxon>
    </lineage>
</organism>
<keyword evidence="10" id="KW-1185">Reference proteome</keyword>
<evidence type="ECO:0000259" key="7">
    <source>
        <dbReference type="Pfam" id="PF00326"/>
    </source>
</evidence>
<comment type="similarity">
    <text evidence="1 6">Belongs to the peptidase S9A family.</text>
</comment>
<feature type="domain" description="Peptidase S9 prolyl oligopeptidase catalytic" evidence="7">
    <location>
        <begin position="501"/>
        <end position="712"/>
    </location>
</feature>
<evidence type="ECO:0000256" key="3">
    <source>
        <dbReference type="ARBA" id="ARBA00022801"/>
    </source>
</evidence>
<gene>
    <name evidence="9" type="ORF">CVIRNUC_005354</name>
</gene>
<comment type="function">
    <text evidence="5">Serine peptidase whose precise substrate specificity remains unclear. Does not cleave peptides after a arginine or lysine residue. Regulates trans-Golgi network morphology and sorting by regulating the membrane binding of the AP-1 complex. May play a role in the regulation of synaptic vesicle exocytosis.</text>
</comment>
<dbReference type="Proteomes" id="UP001314263">
    <property type="component" value="Unassembled WGS sequence"/>
</dbReference>
<dbReference type="AlphaFoldDB" id="A0AAV1I474"/>
<keyword evidence="2 6" id="KW-0645">Protease</keyword>
<sequence length="727" mass="79425">MTAARNGLHYWQLLGSPGCRTLWKFAIGKDSGKACYPPRAEVRYSETILQGRCWQDPYRYLQDDQAALYSLLEAENTYAEAWLQPLAKLQHQLHKEIMQASPQDQESMPAQLGKWVYSSHVPAGKQEVVIVRQKGSGQNETVLDLNAPGHFASALGQAKICKSQHKVAYTLEVSPGSEQYRGCVQDIATGEVIDAIPNSAGLEFAADDMSIAYTTQDAAGRSSQVRLRRIGENPGSEQCLMDEVEQDTHLHIGRTKDWKYLLLNANSKSTSEVHMLDAHNPWTAQPVLVMPRQQGVEYFVEHHNTSLYIMTNRHPQGEMRIMTACTSQLPQRMADLDTFVEVESGDCIEDTDMFHKALVLHIRSQGLPCIRVVPLPTGDIGDGQMPASVDIRLPAGFTELVPGPNPDFYADYIYLEASSPIMPAKQFSLDLADPACLKPLQSDGAAGPGPLALYKWKALEGVSADGTPVPITLVYKEGSEQPAPLLLTAYGAYGMCADMNFKPERLSLLERGWAVAIAHIRGGGELGRAWHRSATGACKARSVDDLEACLDALVQQGVAQHGSVALEGRSAGALPAAALLNRRPGSIAAMLLHAPLVDLLGNMTDESCPLRVHEAGEFGDPCISTDVLDAMLELCPYTTLQSCEQPAVLIRVGLDDLRVPAWGPTKYAAKLRASQMGLMPVLLMSRPGGHFSEEHHAVTDASLDIAFLLHAMANKHESKKPDVRRVF</sequence>
<dbReference type="SUPFAM" id="SSF53474">
    <property type="entry name" value="alpha/beta-Hydrolases"/>
    <property type="match status" value="1"/>
</dbReference>
<dbReference type="EMBL" id="CAUYUE010000006">
    <property type="protein sequence ID" value="CAK0781361.1"/>
    <property type="molecule type" value="Genomic_DNA"/>
</dbReference>
<proteinExistence type="inferred from homology"/>
<protein>
    <recommendedName>
        <fullName evidence="6">Prolyl endopeptidase</fullName>
        <ecNumber evidence="6">3.4.21.-</ecNumber>
    </recommendedName>
</protein>
<dbReference type="PRINTS" id="PR00862">
    <property type="entry name" value="PROLIGOPTASE"/>
</dbReference>
<dbReference type="Gene3D" id="3.40.50.1820">
    <property type="entry name" value="alpha/beta hydrolase"/>
    <property type="match status" value="1"/>
</dbReference>
<dbReference type="GO" id="GO:0006508">
    <property type="term" value="P:proteolysis"/>
    <property type="evidence" value="ECO:0007669"/>
    <property type="project" value="UniProtKB-KW"/>
</dbReference>
<accession>A0AAV1I474</accession>
<dbReference type="PANTHER" id="PTHR11757">
    <property type="entry name" value="PROTEASE FAMILY S9A OLIGOPEPTIDASE"/>
    <property type="match status" value="1"/>
</dbReference>
<evidence type="ECO:0000313" key="10">
    <source>
        <dbReference type="Proteomes" id="UP001314263"/>
    </source>
</evidence>
<dbReference type="PANTHER" id="PTHR11757:SF19">
    <property type="entry name" value="PROLYL ENDOPEPTIDASE-LIKE"/>
    <property type="match status" value="1"/>
</dbReference>
<dbReference type="InterPro" id="IPR002470">
    <property type="entry name" value="Peptidase_S9A"/>
</dbReference>
<dbReference type="Pfam" id="PF02897">
    <property type="entry name" value="Peptidase_S9_N"/>
    <property type="match status" value="1"/>
</dbReference>
<name>A0AAV1I474_9CHLO</name>
<evidence type="ECO:0000256" key="4">
    <source>
        <dbReference type="ARBA" id="ARBA00022825"/>
    </source>
</evidence>
<evidence type="ECO:0000259" key="8">
    <source>
        <dbReference type="Pfam" id="PF02897"/>
    </source>
</evidence>
<dbReference type="InterPro" id="IPR023302">
    <property type="entry name" value="Pept_S9A_N"/>
</dbReference>
<feature type="domain" description="Peptidase S9A N-terminal" evidence="8">
    <location>
        <begin position="43"/>
        <end position="434"/>
    </location>
</feature>
<evidence type="ECO:0000256" key="2">
    <source>
        <dbReference type="ARBA" id="ARBA00022670"/>
    </source>
</evidence>
<evidence type="ECO:0000256" key="5">
    <source>
        <dbReference type="ARBA" id="ARBA00045448"/>
    </source>
</evidence>
<dbReference type="GO" id="GO:0004252">
    <property type="term" value="F:serine-type endopeptidase activity"/>
    <property type="evidence" value="ECO:0007669"/>
    <property type="project" value="UniProtKB-UniRule"/>
</dbReference>
<evidence type="ECO:0000256" key="1">
    <source>
        <dbReference type="ARBA" id="ARBA00005228"/>
    </source>
</evidence>
<evidence type="ECO:0000313" key="9">
    <source>
        <dbReference type="EMBL" id="CAK0781361.1"/>
    </source>
</evidence>
<dbReference type="SUPFAM" id="SSF50993">
    <property type="entry name" value="Peptidase/esterase 'gauge' domain"/>
    <property type="match status" value="1"/>
</dbReference>
<reference evidence="9 10" key="1">
    <citation type="submission" date="2023-10" db="EMBL/GenBank/DDBJ databases">
        <authorList>
            <person name="Maclean D."/>
            <person name="Macfadyen A."/>
        </authorList>
    </citation>
    <scope>NUCLEOTIDE SEQUENCE [LARGE SCALE GENOMIC DNA]</scope>
</reference>
<keyword evidence="4 6" id="KW-0720">Serine protease</keyword>
<evidence type="ECO:0000256" key="6">
    <source>
        <dbReference type="RuleBase" id="RU368024"/>
    </source>
</evidence>
<dbReference type="EC" id="3.4.21.-" evidence="6"/>
<dbReference type="Gene3D" id="2.130.10.120">
    <property type="entry name" value="Prolyl oligopeptidase, N-terminal domain"/>
    <property type="match status" value="1"/>
</dbReference>
<dbReference type="InterPro" id="IPR029058">
    <property type="entry name" value="AB_hydrolase_fold"/>
</dbReference>